<dbReference type="AlphaFoldDB" id="A0A2W7QEJ8"/>
<keyword evidence="2" id="KW-1185">Reference proteome</keyword>
<proteinExistence type="predicted"/>
<dbReference type="Proteomes" id="UP000249364">
    <property type="component" value="Unassembled WGS sequence"/>
</dbReference>
<evidence type="ECO:0000313" key="2">
    <source>
        <dbReference type="Proteomes" id="UP000249364"/>
    </source>
</evidence>
<comment type="caution">
    <text evidence="1">The sequence shown here is derived from an EMBL/GenBank/DDBJ whole genome shotgun (WGS) entry which is preliminary data.</text>
</comment>
<protein>
    <submittedName>
        <fullName evidence="1">Uncharacterized protein</fullName>
    </submittedName>
</protein>
<organism evidence="1 2">
    <name type="scientific">Roseinatronobacter thiooxidans</name>
    <dbReference type="NCBI Taxonomy" id="121821"/>
    <lineage>
        <taxon>Bacteria</taxon>
        <taxon>Pseudomonadati</taxon>
        <taxon>Pseudomonadota</taxon>
        <taxon>Alphaproteobacteria</taxon>
        <taxon>Rhodobacterales</taxon>
        <taxon>Paracoccaceae</taxon>
        <taxon>Roseinatronobacter</taxon>
    </lineage>
</organism>
<dbReference type="EMBL" id="QKZQ01000023">
    <property type="protein sequence ID" value="PZX37025.1"/>
    <property type="molecule type" value="Genomic_DNA"/>
</dbReference>
<sequence length="85" mass="9370">MYVTGKPKRLKARFPKPLLCATPVWCDALFFGAEPATGIVKAKRGAHMNHAAAGMSRRGCRVRVRMNSMTAIFSAFQTIPFRNAS</sequence>
<accession>A0A2W7QEJ8</accession>
<evidence type="ECO:0000313" key="1">
    <source>
        <dbReference type="EMBL" id="PZX37025.1"/>
    </source>
</evidence>
<gene>
    <name evidence="1" type="ORF">LY56_03259</name>
</gene>
<name>A0A2W7QEJ8_9RHOB</name>
<reference evidence="1 2" key="1">
    <citation type="submission" date="2018-06" db="EMBL/GenBank/DDBJ databases">
        <title>Genomic Encyclopedia of Archaeal and Bacterial Type Strains, Phase II (KMG-II): from individual species to whole genera.</title>
        <authorList>
            <person name="Goeker M."/>
        </authorList>
    </citation>
    <scope>NUCLEOTIDE SEQUENCE [LARGE SCALE GENOMIC DNA]</scope>
    <source>
        <strain evidence="1 2">DSM 13087</strain>
    </source>
</reference>